<keyword evidence="5" id="KW-1185">Reference proteome</keyword>
<protein>
    <submittedName>
        <fullName evidence="4">FixH family protein</fullName>
    </submittedName>
</protein>
<keyword evidence="2" id="KW-0472">Membrane</keyword>
<keyword evidence="2" id="KW-1133">Transmembrane helix</keyword>
<reference evidence="4 5" key="1">
    <citation type="submission" date="2021-06" db="EMBL/GenBank/DDBJ databases">
        <title>Actinomycetes sequencing.</title>
        <authorList>
            <person name="Shan Q."/>
        </authorList>
    </citation>
    <scope>NUCLEOTIDE SEQUENCE [LARGE SCALE GENOMIC DNA]</scope>
    <source>
        <strain evidence="4 5">NEAU-G5</strain>
    </source>
</reference>
<feature type="transmembrane region" description="Helical" evidence="2">
    <location>
        <begin position="33"/>
        <end position="52"/>
    </location>
</feature>
<organism evidence="4 5">
    <name type="scientific">Nocardia albiluteola</name>
    <dbReference type="NCBI Taxonomy" id="2842303"/>
    <lineage>
        <taxon>Bacteria</taxon>
        <taxon>Bacillati</taxon>
        <taxon>Actinomycetota</taxon>
        <taxon>Actinomycetes</taxon>
        <taxon>Mycobacteriales</taxon>
        <taxon>Nocardiaceae</taxon>
        <taxon>Nocardia</taxon>
    </lineage>
</organism>
<gene>
    <name evidence="4" type="ORF">KO481_38325</name>
</gene>
<name>A0ABS6BC90_9NOCA</name>
<dbReference type="InterPro" id="IPR032693">
    <property type="entry name" value="YtkA-like_dom"/>
</dbReference>
<comment type="caution">
    <text evidence="4">The sequence shown here is derived from an EMBL/GenBank/DDBJ whole genome shotgun (WGS) entry which is preliminary data.</text>
</comment>
<dbReference type="RefSeq" id="WP_215923454.1">
    <property type="nucleotide sequence ID" value="NZ_JAHKNI010000021.1"/>
</dbReference>
<dbReference type="Pfam" id="PF13115">
    <property type="entry name" value="YtkA"/>
    <property type="match status" value="1"/>
</dbReference>
<feature type="region of interest" description="Disordered" evidence="1">
    <location>
        <begin position="1"/>
        <end position="26"/>
    </location>
</feature>
<accession>A0ABS6BC90</accession>
<keyword evidence="2" id="KW-0812">Transmembrane</keyword>
<dbReference type="Proteomes" id="UP000733379">
    <property type="component" value="Unassembled WGS sequence"/>
</dbReference>
<feature type="compositionally biased region" description="Polar residues" evidence="1">
    <location>
        <begin position="1"/>
        <end position="10"/>
    </location>
</feature>
<evidence type="ECO:0000259" key="3">
    <source>
        <dbReference type="Pfam" id="PF13115"/>
    </source>
</evidence>
<proteinExistence type="predicted"/>
<evidence type="ECO:0000313" key="5">
    <source>
        <dbReference type="Proteomes" id="UP000733379"/>
    </source>
</evidence>
<sequence length="163" mass="17018">MNWQSATNSHARPVAGHTALPQSEPGGGRRLEVAGIVVVVAALLALVGWLVWPSPPGALVLHSGTTDHIVTVTVASHRMGETSIDLVVTDRAGKPVPRAVIRVQAIEPRMGYSDPPTTSTELGAGRYRAADVSFMMTGPWNLQVSIAAGGGTDQLSLPLWIGG</sequence>
<evidence type="ECO:0000256" key="1">
    <source>
        <dbReference type="SAM" id="MobiDB-lite"/>
    </source>
</evidence>
<evidence type="ECO:0000313" key="4">
    <source>
        <dbReference type="EMBL" id="MBU3067366.1"/>
    </source>
</evidence>
<evidence type="ECO:0000256" key="2">
    <source>
        <dbReference type="SAM" id="Phobius"/>
    </source>
</evidence>
<feature type="domain" description="YtkA-like" evidence="3">
    <location>
        <begin position="76"/>
        <end position="144"/>
    </location>
</feature>
<dbReference type="EMBL" id="JAHKNI010000021">
    <property type="protein sequence ID" value="MBU3067366.1"/>
    <property type="molecule type" value="Genomic_DNA"/>
</dbReference>